<dbReference type="InterPro" id="IPR011817">
    <property type="entry name" value="Uridylate_kinase"/>
</dbReference>
<evidence type="ECO:0000313" key="13">
    <source>
        <dbReference type="EMBL" id="RAQ95130.1"/>
    </source>
</evidence>
<keyword evidence="7 11" id="KW-0418">Kinase</keyword>
<dbReference type="EMBL" id="MCIF01000002">
    <property type="protein sequence ID" value="RAQ95130.1"/>
    <property type="molecule type" value="Genomic_DNA"/>
</dbReference>
<feature type="binding site" evidence="11">
    <location>
        <position position="68"/>
    </location>
    <ligand>
        <name>ATP</name>
        <dbReference type="ChEBI" id="CHEBI:30616"/>
    </ligand>
</feature>
<feature type="binding site" evidence="11">
    <location>
        <position position="181"/>
    </location>
    <ligand>
        <name>ATP</name>
        <dbReference type="ChEBI" id="CHEBI:30616"/>
    </ligand>
</feature>
<dbReference type="PIRSF" id="PIRSF005650">
    <property type="entry name" value="Uridylate_kin"/>
    <property type="match status" value="1"/>
</dbReference>
<dbReference type="PANTHER" id="PTHR42833">
    <property type="entry name" value="URIDYLATE KINASE"/>
    <property type="match status" value="1"/>
</dbReference>
<accession>A0A328VHA6</accession>
<comment type="pathway">
    <text evidence="2 11">Pyrimidine metabolism; CTP biosynthesis via de novo pathway; UDP from UMP (UMPK route): step 1/1.</text>
</comment>
<evidence type="ECO:0000256" key="7">
    <source>
        <dbReference type="ARBA" id="ARBA00022777"/>
    </source>
</evidence>
<comment type="function">
    <text evidence="11">Catalyzes the reversible phosphorylation of UMP to UDP.</text>
</comment>
<comment type="caution">
    <text evidence="11">Lacks conserved residue(s) required for the propagation of feature annotation.</text>
</comment>
<sequence length="261" mass="28275">MAESQMAASLRYRRILLKLGGEALGPRHTSEAGEPRIGIDPVAVRRIAAEVKRVHDLGVEVAMVIGGGNIWRGADAAAAGMDRATADYVGMLATVMNSLAMQDAMEKLGLVTRVQTAIEMPPVAEPFIRRRAVRHLEKGRVVILAAGSGNPFFTTDTAAALRAIELNAQVLLKATKVDGVYDDDPMRNANARKFEELSYMRALNMGLKVMDSTAISLCKDNRLPIVVFNLDQPGALEAIMRGEKRGTLVHDLEESVIGERA</sequence>
<gene>
    <name evidence="11" type="primary">pyrH</name>
    <name evidence="13" type="ORF">A4R35_06255</name>
</gene>
<feature type="binding site" evidence="11">
    <location>
        <begin position="18"/>
        <end position="21"/>
    </location>
    <ligand>
        <name>ATP</name>
        <dbReference type="ChEBI" id="CHEBI:30616"/>
    </ligand>
</feature>
<evidence type="ECO:0000256" key="4">
    <source>
        <dbReference type="ARBA" id="ARBA00022490"/>
    </source>
</evidence>
<evidence type="ECO:0000256" key="3">
    <source>
        <dbReference type="ARBA" id="ARBA00007614"/>
    </source>
</evidence>
<evidence type="ECO:0000256" key="11">
    <source>
        <dbReference type="HAMAP-Rule" id="MF_01220"/>
    </source>
</evidence>
<dbReference type="GO" id="GO:0005737">
    <property type="term" value="C:cytoplasm"/>
    <property type="evidence" value="ECO:0007669"/>
    <property type="project" value="UniProtKB-SubCell"/>
</dbReference>
<evidence type="ECO:0000256" key="10">
    <source>
        <dbReference type="ARBA" id="ARBA00047767"/>
    </source>
</evidence>
<comment type="similarity">
    <text evidence="3 11">Belongs to the UMP kinase family.</text>
</comment>
<dbReference type="AlphaFoldDB" id="A0A328VHA6"/>
<keyword evidence="6 11" id="KW-0547">Nucleotide-binding</keyword>
<name>A0A328VHA6_9CHLR</name>
<keyword evidence="4 11" id="KW-0963">Cytoplasm</keyword>
<comment type="subunit">
    <text evidence="11">Homohexamer.</text>
</comment>
<dbReference type="PANTHER" id="PTHR42833:SF4">
    <property type="entry name" value="URIDYLATE KINASE PUMPKIN, CHLOROPLASTIC"/>
    <property type="match status" value="1"/>
</dbReference>
<comment type="caution">
    <text evidence="13">The sequence shown here is derived from an EMBL/GenBank/DDBJ whole genome shotgun (WGS) entry which is preliminary data.</text>
</comment>
<dbReference type="GO" id="GO:0006225">
    <property type="term" value="P:UDP biosynthetic process"/>
    <property type="evidence" value="ECO:0007669"/>
    <property type="project" value="TreeGrafter"/>
</dbReference>
<feature type="domain" description="Aspartate/glutamate/uridylate kinase" evidence="12">
    <location>
        <begin position="14"/>
        <end position="229"/>
    </location>
</feature>
<comment type="subcellular location">
    <subcellularLocation>
        <location evidence="1 11">Cytoplasm</location>
    </subcellularLocation>
</comment>
<feature type="binding site" evidence="11">
    <location>
        <position position="87"/>
    </location>
    <ligand>
        <name>UMP</name>
        <dbReference type="ChEBI" id="CHEBI:57865"/>
    </ligand>
</feature>
<feature type="binding site" evidence="11">
    <location>
        <begin position="148"/>
        <end position="155"/>
    </location>
    <ligand>
        <name>UMP</name>
        <dbReference type="ChEBI" id="CHEBI:57865"/>
    </ligand>
</feature>
<dbReference type="Proteomes" id="UP000248706">
    <property type="component" value="Unassembled WGS sequence"/>
</dbReference>
<proteinExistence type="inferred from homology"/>
<keyword evidence="5 11" id="KW-0808">Transferase</keyword>
<feature type="binding site" evidence="11">
    <location>
        <position position="67"/>
    </location>
    <ligand>
        <name>UMP</name>
        <dbReference type="ChEBI" id="CHEBI:57865"/>
    </ligand>
</feature>
<evidence type="ECO:0000256" key="2">
    <source>
        <dbReference type="ARBA" id="ARBA00004791"/>
    </source>
</evidence>
<evidence type="ECO:0000256" key="6">
    <source>
        <dbReference type="ARBA" id="ARBA00022741"/>
    </source>
</evidence>
<evidence type="ECO:0000256" key="5">
    <source>
        <dbReference type="ARBA" id="ARBA00022679"/>
    </source>
</evidence>
<dbReference type="UniPathway" id="UPA00159">
    <property type="reaction ID" value="UER00275"/>
</dbReference>
<dbReference type="Gene3D" id="3.40.1160.10">
    <property type="entry name" value="Acetylglutamate kinase-like"/>
    <property type="match status" value="1"/>
</dbReference>
<dbReference type="InterPro" id="IPR015963">
    <property type="entry name" value="Uridylate_kinase_bac"/>
</dbReference>
<feature type="binding site" evidence="11">
    <location>
        <position position="72"/>
    </location>
    <ligand>
        <name>ATP</name>
        <dbReference type="ChEBI" id="CHEBI:30616"/>
    </ligand>
</feature>
<feature type="binding site" evidence="11">
    <location>
        <position position="184"/>
    </location>
    <ligand>
        <name>ATP</name>
        <dbReference type="ChEBI" id="CHEBI:30616"/>
    </ligand>
</feature>
<comment type="catalytic activity">
    <reaction evidence="10 11">
        <text>UMP + ATP = UDP + ADP</text>
        <dbReference type="Rhea" id="RHEA:24400"/>
        <dbReference type="ChEBI" id="CHEBI:30616"/>
        <dbReference type="ChEBI" id="CHEBI:57865"/>
        <dbReference type="ChEBI" id="CHEBI:58223"/>
        <dbReference type="ChEBI" id="CHEBI:456216"/>
        <dbReference type="EC" id="2.7.4.22"/>
    </reaction>
</comment>
<evidence type="ECO:0000256" key="8">
    <source>
        <dbReference type="ARBA" id="ARBA00022840"/>
    </source>
</evidence>
<dbReference type="NCBIfam" id="TIGR02075">
    <property type="entry name" value="pyrH_bact"/>
    <property type="match status" value="1"/>
</dbReference>
<dbReference type="CDD" id="cd04254">
    <property type="entry name" value="AAK_UMPK-PyrH-Ec"/>
    <property type="match status" value="1"/>
</dbReference>
<protein>
    <recommendedName>
        <fullName evidence="11">Uridylate kinase</fullName>
        <shortName evidence="11">UK</shortName>
        <ecNumber evidence="11">2.7.4.22</ecNumber>
    </recommendedName>
    <alternativeName>
        <fullName evidence="11">Uridine monophosphate kinase</fullName>
        <shortName evidence="11">UMP kinase</shortName>
        <shortName evidence="11">UMPK</shortName>
    </alternativeName>
</protein>
<dbReference type="EC" id="2.7.4.22" evidence="11"/>
<dbReference type="InterPro" id="IPR036393">
    <property type="entry name" value="AceGlu_kinase-like_sf"/>
</dbReference>
<dbReference type="FunFam" id="3.40.1160.10:FF:000001">
    <property type="entry name" value="Uridylate kinase"/>
    <property type="match status" value="1"/>
</dbReference>
<dbReference type="GO" id="GO:0044210">
    <property type="term" value="P:'de novo' CTP biosynthetic process"/>
    <property type="evidence" value="ECO:0007669"/>
    <property type="project" value="UniProtKB-UniRule"/>
</dbReference>
<evidence type="ECO:0000256" key="9">
    <source>
        <dbReference type="ARBA" id="ARBA00022975"/>
    </source>
</evidence>
<evidence type="ECO:0000256" key="1">
    <source>
        <dbReference type="ARBA" id="ARBA00004496"/>
    </source>
</evidence>
<reference evidence="13 14" key="1">
    <citation type="submission" date="2016-08" db="EMBL/GenBank/DDBJ databases">
        <title>Analysis of Carbohydrate Active Enzymes in Thermogemmatispora T81 Reveals Carbohydrate Degradation Ability.</title>
        <authorList>
            <person name="Tomazini A."/>
            <person name="Lal S."/>
            <person name="Stott M."/>
            <person name="Henrissat B."/>
            <person name="Polikarpov I."/>
            <person name="Sparling R."/>
            <person name="Levin D.B."/>
        </authorList>
    </citation>
    <scope>NUCLEOTIDE SEQUENCE [LARGE SCALE GENOMIC DNA]</scope>
    <source>
        <strain evidence="13 14">T81</strain>
    </source>
</reference>
<dbReference type="GO" id="GO:0033862">
    <property type="term" value="F:UMP kinase activity"/>
    <property type="evidence" value="ECO:0007669"/>
    <property type="project" value="UniProtKB-EC"/>
</dbReference>
<dbReference type="Pfam" id="PF00696">
    <property type="entry name" value="AA_kinase"/>
    <property type="match status" value="1"/>
</dbReference>
<dbReference type="InterPro" id="IPR001048">
    <property type="entry name" value="Asp/Glu/Uridylate_kinase"/>
</dbReference>
<comment type="activity regulation">
    <text evidence="11">Inhibited by UTP.</text>
</comment>
<feature type="binding site" evidence="11">
    <location>
        <position position="175"/>
    </location>
    <ligand>
        <name>ATP</name>
        <dbReference type="ChEBI" id="CHEBI:30616"/>
    </ligand>
</feature>
<evidence type="ECO:0000259" key="12">
    <source>
        <dbReference type="Pfam" id="PF00696"/>
    </source>
</evidence>
<keyword evidence="9 11" id="KW-0665">Pyrimidine biosynthesis</keyword>
<dbReference type="SUPFAM" id="SSF53633">
    <property type="entry name" value="Carbamate kinase-like"/>
    <property type="match status" value="1"/>
</dbReference>
<keyword evidence="14" id="KW-1185">Reference proteome</keyword>
<organism evidence="13 14">
    <name type="scientific">Thermogemmatispora tikiterensis</name>
    <dbReference type="NCBI Taxonomy" id="1825093"/>
    <lineage>
        <taxon>Bacteria</taxon>
        <taxon>Bacillati</taxon>
        <taxon>Chloroflexota</taxon>
        <taxon>Ktedonobacteria</taxon>
        <taxon>Thermogemmatisporales</taxon>
        <taxon>Thermogemmatisporaceae</taxon>
        <taxon>Thermogemmatispora</taxon>
    </lineage>
</organism>
<keyword evidence="8 11" id="KW-0067">ATP-binding</keyword>
<evidence type="ECO:0000313" key="14">
    <source>
        <dbReference type="Proteomes" id="UP000248706"/>
    </source>
</evidence>
<dbReference type="RefSeq" id="WP_223258226.1">
    <property type="nucleotide sequence ID" value="NZ_MCIF01000002.1"/>
</dbReference>
<dbReference type="HAMAP" id="MF_01220_B">
    <property type="entry name" value="PyrH_B"/>
    <property type="match status" value="1"/>
</dbReference>
<dbReference type="GO" id="GO:0005524">
    <property type="term" value="F:ATP binding"/>
    <property type="evidence" value="ECO:0007669"/>
    <property type="project" value="UniProtKB-KW"/>
</dbReference>